<comment type="subcellular location">
    <subcellularLocation>
        <location evidence="1">Cell membrane</location>
        <topology evidence="1">Multi-pass membrane protein</topology>
    </subcellularLocation>
</comment>
<dbReference type="EMBL" id="JAIEZQ010000002">
    <property type="protein sequence ID" value="MBY9075539.1"/>
    <property type="molecule type" value="Genomic_DNA"/>
</dbReference>
<feature type="transmembrane region" description="Helical" evidence="8">
    <location>
        <begin position="72"/>
        <end position="90"/>
    </location>
</feature>
<keyword evidence="7 8" id="KW-0472">Membrane</keyword>
<evidence type="ECO:0000256" key="3">
    <source>
        <dbReference type="ARBA" id="ARBA00022448"/>
    </source>
</evidence>
<dbReference type="PANTHER" id="PTHR30472:SF24">
    <property type="entry name" value="FERRIC ENTEROBACTIN TRANSPORT SYSTEM PERMEASE PROTEIN FEPG"/>
    <property type="match status" value="1"/>
</dbReference>
<dbReference type="InterPro" id="IPR037294">
    <property type="entry name" value="ABC_BtuC-like"/>
</dbReference>
<keyword evidence="10" id="KW-1185">Reference proteome</keyword>
<evidence type="ECO:0000313" key="10">
    <source>
        <dbReference type="Proteomes" id="UP000754710"/>
    </source>
</evidence>
<evidence type="ECO:0000256" key="1">
    <source>
        <dbReference type="ARBA" id="ARBA00004651"/>
    </source>
</evidence>
<comment type="similarity">
    <text evidence="2">Belongs to the binding-protein-dependent transport system permease family. FecCD subfamily.</text>
</comment>
<feature type="transmembrane region" description="Helical" evidence="8">
    <location>
        <begin position="215"/>
        <end position="241"/>
    </location>
</feature>
<evidence type="ECO:0000313" key="9">
    <source>
        <dbReference type="EMBL" id="MBY9075539.1"/>
    </source>
</evidence>
<keyword evidence="5 8" id="KW-0812">Transmembrane</keyword>
<evidence type="ECO:0000256" key="5">
    <source>
        <dbReference type="ARBA" id="ARBA00022692"/>
    </source>
</evidence>
<organism evidence="9 10">
    <name type="scientific">Nocardioides jiangsuensis</name>
    <dbReference type="NCBI Taxonomy" id="2866161"/>
    <lineage>
        <taxon>Bacteria</taxon>
        <taxon>Bacillati</taxon>
        <taxon>Actinomycetota</taxon>
        <taxon>Actinomycetes</taxon>
        <taxon>Propionibacteriales</taxon>
        <taxon>Nocardioidaceae</taxon>
        <taxon>Nocardioides</taxon>
    </lineage>
</organism>
<dbReference type="SUPFAM" id="SSF81345">
    <property type="entry name" value="ABC transporter involved in vitamin B12 uptake, BtuC"/>
    <property type="match status" value="1"/>
</dbReference>
<evidence type="ECO:0000256" key="2">
    <source>
        <dbReference type="ARBA" id="ARBA00007935"/>
    </source>
</evidence>
<protein>
    <submittedName>
        <fullName evidence="9">Iron ABC transporter permease</fullName>
    </submittedName>
</protein>
<feature type="transmembrane region" description="Helical" evidence="8">
    <location>
        <begin position="126"/>
        <end position="145"/>
    </location>
</feature>
<dbReference type="Gene3D" id="1.10.3470.10">
    <property type="entry name" value="ABC transporter involved in vitamin B12 uptake, BtuC"/>
    <property type="match status" value="1"/>
</dbReference>
<evidence type="ECO:0000256" key="6">
    <source>
        <dbReference type="ARBA" id="ARBA00022989"/>
    </source>
</evidence>
<sequence length="311" mass="30943">MFLVDVLLGTYTVTMPDFLRILGGTEIPGASFIVMENKLPRAVVGLLAGAAFGVSGAVCQTLLRNPLASPDVIGVTSGASAAAVLGIVVLGVRGQGVSWLALAGGLLVALTLHVMARGGGASCHRLVLVGIGCAALLQAVTSYLLTRSDIRTASEVMVWLNGSLNDSTWERAAHLLLATGLLLPVAAHLAHGLRGLELGDDAAAGLGVPVARVRLGLLLLAVALAAVATAATGPVAFVAFLSGPIARRLLGGAVSLPAAGLVGALVVLAAELVAANLVPGAVLPVGVVTGALGAPFLLWLLVTGSRVGRGG</sequence>
<dbReference type="Pfam" id="PF01032">
    <property type="entry name" value="FecCD"/>
    <property type="match status" value="1"/>
</dbReference>
<keyword evidence="4" id="KW-1003">Cell membrane</keyword>
<evidence type="ECO:0000256" key="8">
    <source>
        <dbReference type="SAM" id="Phobius"/>
    </source>
</evidence>
<feature type="transmembrane region" description="Helical" evidence="8">
    <location>
        <begin position="96"/>
        <end position="114"/>
    </location>
</feature>
<name>A0ABS7RKF3_9ACTN</name>
<feature type="transmembrane region" description="Helical" evidence="8">
    <location>
        <begin position="253"/>
        <end position="275"/>
    </location>
</feature>
<comment type="caution">
    <text evidence="9">The sequence shown here is derived from an EMBL/GenBank/DDBJ whole genome shotgun (WGS) entry which is preliminary data.</text>
</comment>
<dbReference type="Proteomes" id="UP000754710">
    <property type="component" value="Unassembled WGS sequence"/>
</dbReference>
<dbReference type="InterPro" id="IPR000522">
    <property type="entry name" value="ABC_transptr_permease_BtuC"/>
</dbReference>
<gene>
    <name evidence="9" type="ORF">K1X13_11970</name>
</gene>
<evidence type="ECO:0000256" key="4">
    <source>
        <dbReference type="ARBA" id="ARBA00022475"/>
    </source>
</evidence>
<feature type="transmembrane region" description="Helical" evidence="8">
    <location>
        <begin position="281"/>
        <end position="302"/>
    </location>
</feature>
<keyword evidence="3" id="KW-0813">Transport</keyword>
<feature type="transmembrane region" description="Helical" evidence="8">
    <location>
        <begin position="42"/>
        <end position="63"/>
    </location>
</feature>
<keyword evidence="6 8" id="KW-1133">Transmembrane helix</keyword>
<accession>A0ABS7RKF3</accession>
<dbReference type="CDD" id="cd06550">
    <property type="entry name" value="TM_ABC_iron-siderophores_like"/>
    <property type="match status" value="1"/>
</dbReference>
<proteinExistence type="inferred from homology"/>
<dbReference type="PANTHER" id="PTHR30472">
    <property type="entry name" value="FERRIC ENTEROBACTIN TRANSPORT SYSTEM PERMEASE PROTEIN"/>
    <property type="match status" value="1"/>
</dbReference>
<reference evidence="9 10" key="1">
    <citation type="submission" date="2021-08" db="EMBL/GenBank/DDBJ databases">
        <title>Nocardioides bacterium WL0053 sp. nov., isolated from the sediment.</title>
        <authorList>
            <person name="Wang L."/>
            <person name="Zhang D."/>
            <person name="Zhang A."/>
        </authorList>
    </citation>
    <scope>NUCLEOTIDE SEQUENCE [LARGE SCALE GENOMIC DNA]</scope>
    <source>
        <strain evidence="9 10">WL0053</strain>
    </source>
</reference>
<evidence type="ECO:0000256" key="7">
    <source>
        <dbReference type="ARBA" id="ARBA00023136"/>
    </source>
</evidence>